<dbReference type="PANTHER" id="PTHR24221">
    <property type="entry name" value="ATP-BINDING CASSETTE SUB-FAMILY B"/>
    <property type="match status" value="1"/>
</dbReference>
<dbReference type="InterPro" id="IPR003439">
    <property type="entry name" value="ABC_transporter-like_ATP-bd"/>
</dbReference>
<dbReference type="SUPFAM" id="SSF52540">
    <property type="entry name" value="P-loop containing nucleoside triphosphate hydrolases"/>
    <property type="match status" value="1"/>
</dbReference>
<evidence type="ECO:0000256" key="3">
    <source>
        <dbReference type="ARBA" id="ARBA00022741"/>
    </source>
</evidence>
<evidence type="ECO:0000259" key="9">
    <source>
        <dbReference type="PROSITE" id="PS50929"/>
    </source>
</evidence>
<dbReference type="InterPro" id="IPR039421">
    <property type="entry name" value="Type_1_exporter"/>
</dbReference>
<dbReference type="PROSITE" id="PS50893">
    <property type="entry name" value="ABC_TRANSPORTER_2"/>
    <property type="match status" value="1"/>
</dbReference>
<feature type="transmembrane region" description="Helical" evidence="7">
    <location>
        <begin position="186"/>
        <end position="204"/>
    </location>
</feature>
<dbReference type="InterPro" id="IPR011527">
    <property type="entry name" value="ABC1_TM_dom"/>
</dbReference>
<evidence type="ECO:0000256" key="5">
    <source>
        <dbReference type="ARBA" id="ARBA00022989"/>
    </source>
</evidence>
<feature type="domain" description="ABC transmembrane type-1" evidence="9">
    <location>
        <begin position="31"/>
        <end position="323"/>
    </location>
</feature>
<dbReference type="InterPro" id="IPR003593">
    <property type="entry name" value="AAA+_ATPase"/>
</dbReference>
<comment type="subcellular location">
    <subcellularLocation>
        <location evidence="1">Membrane</location>
        <topology evidence="1">Multi-pass membrane protein</topology>
    </subcellularLocation>
</comment>
<name>A0A161KFI3_9ZZZZ</name>
<dbReference type="Gene3D" id="3.40.50.300">
    <property type="entry name" value="P-loop containing nucleotide triphosphate hydrolases"/>
    <property type="match status" value="1"/>
</dbReference>
<sequence length="571" mass="60479">MFMTLASMTALWRSAARFFEAFARFAGVRGWVAAGLVGLSAVLDGAGLVLLIPIVDAVVNPGDGYLPTRAVFETLGVHSQMSRLALLIAAFVAMAVLRAVVLYARDMHLARLQGDFAQHERGRIIRSLAGAPWNRIAALSHARVTNMVSVEVNRIGSGAQFLIQGGIALVMLVVQGALAFTLAPGLALAIAAVVLIGGGAVLLAQGRVRDLGIGLVDANRRMMGSATGFLGGLKAATAQNAQHGFAEEFATIQRSVRARVLEFTQRQARSRQVFAVGSSLMGAIVVLTGYAVQIPPAVLITLVLIFARMSGPAMQIQQSMQNFFFGLPAFEAVRKLEEDLDASATPVPVPVMPPPGAIELQGVSFLHPGGGGLHPADLTIEPGSFIGITGPSGAGKTTLVELLTTLQEPQTGRMLIGGEPLDAARRAGWRESLAYVPQEGFLFNDSVRRNLTWGTDGIDDSRLWDALRLAGAEEIVARLPEGLEGQVGERGIALSGGERQRLSIARALLRDPRMLVLDEAANAIDAAGEAALLERLASLDPRPTIVMISHRAESLVLCDRVITVELGRLSA</sequence>
<evidence type="ECO:0000313" key="10">
    <source>
        <dbReference type="EMBL" id="CUS45422.1"/>
    </source>
</evidence>
<dbReference type="InterPro" id="IPR027417">
    <property type="entry name" value="P-loop_NTPase"/>
</dbReference>
<keyword evidence="3" id="KW-0547">Nucleotide-binding</keyword>
<keyword evidence="4 10" id="KW-0067">ATP-binding</keyword>
<dbReference type="SMART" id="SM00382">
    <property type="entry name" value="AAA"/>
    <property type="match status" value="1"/>
</dbReference>
<accession>A0A161KFI3</accession>
<proteinExistence type="predicted"/>
<dbReference type="PROSITE" id="PS50929">
    <property type="entry name" value="ABC_TM1F"/>
    <property type="match status" value="1"/>
</dbReference>
<dbReference type="Pfam" id="PF00005">
    <property type="entry name" value="ABC_tran"/>
    <property type="match status" value="1"/>
</dbReference>
<dbReference type="Gene3D" id="1.20.1560.10">
    <property type="entry name" value="ABC transporter type 1, transmembrane domain"/>
    <property type="match status" value="1"/>
</dbReference>
<dbReference type="EMBL" id="CZQE01000257">
    <property type="protein sequence ID" value="CUS45422.1"/>
    <property type="molecule type" value="Genomic_DNA"/>
</dbReference>
<dbReference type="GO" id="GO:0140359">
    <property type="term" value="F:ABC-type transporter activity"/>
    <property type="evidence" value="ECO:0007669"/>
    <property type="project" value="InterPro"/>
</dbReference>
<dbReference type="InterPro" id="IPR036640">
    <property type="entry name" value="ABC1_TM_sf"/>
</dbReference>
<feature type="transmembrane region" description="Helical" evidence="7">
    <location>
        <begin position="273"/>
        <end position="291"/>
    </location>
</feature>
<dbReference type="GO" id="GO:0005524">
    <property type="term" value="F:ATP binding"/>
    <property type="evidence" value="ECO:0007669"/>
    <property type="project" value="UniProtKB-KW"/>
</dbReference>
<keyword evidence="5 7" id="KW-1133">Transmembrane helix</keyword>
<dbReference type="GO" id="GO:0034040">
    <property type="term" value="F:ATPase-coupled lipid transmembrane transporter activity"/>
    <property type="evidence" value="ECO:0007669"/>
    <property type="project" value="TreeGrafter"/>
</dbReference>
<keyword evidence="6 7" id="KW-0472">Membrane</keyword>
<keyword evidence="2 7" id="KW-0812">Transmembrane</keyword>
<gene>
    <name evidence="10" type="ORF">MGWOODY_Smn222</name>
</gene>
<dbReference type="PANTHER" id="PTHR24221:SF654">
    <property type="entry name" value="ATP-BINDING CASSETTE SUB-FAMILY B MEMBER 6"/>
    <property type="match status" value="1"/>
</dbReference>
<feature type="transmembrane region" description="Helical" evidence="7">
    <location>
        <begin position="161"/>
        <end position="180"/>
    </location>
</feature>
<feature type="transmembrane region" description="Helical" evidence="7">
    <location>
        <begin position="84"/>
        <end position="104"/>
    </location>
</feature>
<dbReference type="Pfam" id="PF00664">
    <property type="entry name" value="ABC_membrane"/>
    <property type="match status" value="1"/>
</dbReference>
<feature type="domain" description="ABC transporter" evidence="8">
    <location>
        <begin position="358"/>
        <end position="571"/>
    </location>
</feature>
<dbReference type="InterPro" id="IPR017871">
    <property type="entry name" value="ABC_transporter-like_CS"/>
</dbReference>
<evidence type="ECO:0000256" key="2">
    <source>
        <dbReference type="ARBA" id="ARBA00022692"/>
    </source>
</evidence>
<organism evidence="10">
    <name type="scientific">hydrothermal vent metagenome</name>
    <dbReference type="NCBI Taxonomy" id="652676"/>
    <lineage>
        <taxon>unclassified sequences</taxon>
        <taxon>metagenomes</taxon>
        <taxon>ecological metagenomes</taxon>
    </lineage>
</organism>
<reference evidence="10" key="1">
    <citation type="submission" date="2015-10" db="EMBL/GenBank/DDBJ databases">
        <authorList>
            <person name="Gilbert D.G."/>
        </authorList>
    </citation>
    <scope>NUCLEOTIDE SEQUENCE</scope>
</reference>
<protein>
    <submittedName>
        <fullName evidence="10">ABC transporter, ATP-binding/permease protein</fullName>
    </submittedName>
</protein>
<evidence type="ECO:0000256" key="7">
    <source>
        <dbReference type="SAM" id="Phobius"/>
    </source>
</evidence>
<dbReference type="GO" id="GO:0016887">
    <property type="term" value="F:ATP hydrolysis activity"/>
    <property type="evidence" value="ECO:0007669"/>
    <property type="project" value="InterPro"/>
</dbReference>
<evidence type="ECO:0000256" key="6">
    <source>
        <dbReference type="ARBA" id="ARBA00023136"/>
    </source>
</evidence>
<dbReference type="SUPFAM" id="SSF90123">
    <property type="entry name" value="ABC transporter transmembrane region"/>
    <property type="match status" value="1"/>
</dbReference>
<evidence type="ECO:0000256" key="4">
    <source>
        <dbReference type="ARBA" id="ARBA00022840"/>
    </source>
</evidence>
<dbReference type="GO" id="GO:0016020">
    <property type="term" value="C:membrane"/>
    <property type="evidence" value="ECO:0007669"/>
    <property type="project" value="UniProtKB-SubCell"/>
</dbReference>
<evidence type="ECO:0000259" key="8">
    <source>
        <dbReference type="PROSITE" id="PS50893"/>
    </source>
</evidence>
<dbReference type="PROSITE" id="PS00211">
    <property type="entry name" value="ABC_TRANSPORTER_1"/>
    <property type="match status" value="1"/>
</dbReference>
<dbReference type="AlphaFoldDB" id="A0A161KFI3"/>
<evidence type="ECO:0000256" key="1">
    <source>
        <dbReference type="ARBA" id="ARBA00004141"/>
    </source>
</evidence>